<feature type="transmembrane region" description="Helical" evidence="1">
    <location>
        <begin position="130"/>
        <end position="148"/>
    </location>
</feature>
<evidence type="ECO:0000313" key="3">
    <source>
        <dbReference type="Proteomes" id="UP000616143"/>
    </source>
</evidence>
<dbReference type="InterPro" id="IPR011672">
    <property type="entry name" value="DUF1614"/>
</dbReference>
<feature type="transmembrane region" description="Helical" evidence="1">
    <location>
        <begin position="16"/>
        <end position="36"/>
    </location>
</feature>
<accession>A0A830GZF6</accession>
<dbReference type="EMBL" id="BMQS01000004">
    <property type="protein sequence ID" value="GGT90234.1"/>
    <property type="molecule type" value="Genomic_DNA"/>
</dbReference>
<keyword evidence="1" id="KW-0812">Transmembrane</keyword>
<feature type="transmembrane region" description="Helical" evidence="1">
    <location>
        <begin position="105"/>
        <end position="123"/>
    </location>
</feature>
<organism evidence="2 3">
    <name type="scientific">Sulfodiicoccus acidiphilus</name>
    <dbReference type="NCBI Taxonomy" id="1670455"/>
    <lineage>
        <taxon>Archaea</taxon>
        <taxon>Thermoproteota</taxon>
        <taxon>Thermoprotei</taxon>
        <taxon>Sulfolobales</taxon>
        <taxon>Sulfolobaceae</taxon>
        <taxon>Sulfodiicoccus</taxon>
    </lineage>
</organism>
<feature type="transmembrane region" description="Helical" evidence="1">
    <location>
        <begin position="154"/>
        <end position="173"/>
    </location>
</feature>
<name>A0A830GZF6_9CREN</name>
<dbReference type="Pfam" id="PF07758">
    <property type="entry name" value="DUF1614"/>
    <property type="match status" value="1"/>
</dbReference>
<feature type="transmembrane region" description="Helical" evidence="1">
    <location>
        <begin position="213"/>
        <end position="240"/>
    </location>
</feature>
<dbReference type="GeneID" id="38666220"/>
<reference evidence="2" key="2">
    <citation type="submission" date="2020-09" db="EMBL/GenBank/DDBJ databases">
        <authorList>
            <person name="Sun Q."/>
            <person name="Ohkuma M."/>
        </authorList>
    </citation>
    <scope>NUCLEOTIDE SEQUENCE</scope>
    <source>
        <strain evidence="2">JCM 31740</strain>
    </source>
</reference>
<reference evidence="2" key="1">
    <citation type="journal article" date="2014" name="Int. J. Syst. Evol. Microbiol.">
        <title>Complete genome sequence of Corynebacterium casei LMG S-19264T (=DSM 44701T), isolated from a smear-ripened cheese.</title>
        <authorList>
            <consortium name="US DOE Joint Genome Institute (JGI-PGF)"/>
            <person name="Walter F."/>
            <person name="Albersmeier A."/>
            <person name="Kalinowski J."/>
            <person name="Ruckert C."/>
        </authorList>
    </citation>
    <scope>NUCLEOTIDE SEQUENCE</scope>
    <source>
        <strain evidence="2">JCM 31740</strain>
    </source>
</reference>
<dbReference type="AlphaFoldDB" id="A0A830GZF6"/>
<evidence type="ECO:0000313" key="2">
    <source>
        <dbReference type="EMBL" id="GGT90234.1"/>
    </source>
</evidence>
<dbReference type="OrthoDB" id="46118at2157"/>
<sequence>MERRVLVFLPFRGTSAVVYGLMAILMAFISFNYFLLLFKYTSFSLIESVVAASLASFVSLVTSPVNVVIKEVRRRVELPTVDTVYVFGIPIYFPRLELSTLNTLIAVNVGGALIPVLLSAILVQVFRSSFLFLLLDVLLVTVLSKYMARVVQGVGIVMSPILPPLISTLLAFLTFHSDPFLIPAASYISGVLGTLIGADLLNLKKVVEASPQIVSIGGMGTFDGIYITGILAILFSYILISLQL</sequence>
<keyword evidence="1" id="KW-1133">Transmembrane helix</keyword>
<feature type="transmembrane region" description="Helical" evidence="1">
    <location>
        <begin position="180"/>
        <end position="201"/>
    </location>
</feature>
<gene>
    <name evidence="2" type="ORF">GCM10007116_05030</name>
</gene>
<proteinExistence type="predicted"/>
<keyword evidence="1" id="KW-0472">Membrane</keyword>
<dbReference type="Proteomes" id="UP000616143">
    <property type="component" value="Unassembled WGS sequence"/>
</dbReference>
<dbReference type="RefSeq" id="WP_126449661.1">
    <property type="nucleotide sequence ID" value="NZ_AP018553.1"/>
</dbReference>
<comment type="caution">
    <text evidence="2">The sequence shown here is derived from an EMBL/GenBank/DDBJ whole genome shotgun (WGS) entry which is preliminary data.</text>
</comment>
<protein>
    <submittedName>
        <fullName evidence="2">Membrane protein</fullName>
    </submittedName>
</protein>
<feature type="transmembrane region" description="Helical" evidence="1">
    <location>
        <begin position="48"/>
        <end position="69"/>
    </location>
</feature>
<evidence type="ECO:0000256" key="1">
    <source>
        <dbReference type="SAM" id="Phobius"/>
    </source>
</evidence>